<dbReference type="Proteomes" id="UP001336250">
    <property type="component" value="Unassembled WGS sequence"/>
</dbReference>
<dbReference type="AlphaFoldDB" id="A0AAW9QIY4"/>
<evidence type="ECO:0000313" key="1">
    <source>
        <dbReference type="EMBL" id="MEF7617220.1"/>
    </source>
</evidence>
<comment type="caution">
    <text evidence="1">The sequence shown here is derived from an EMBL/GenBank/DDBJ whole genome shotgun (WGS) entry which is preliminary data.</text>
</comment>
<gene>
    <name evidence="1" type="ORF">V4F39_25125</name>
</gene>
<name>A0AAW9QIY4_9BURK</name>
<dbReference type="EMBL" id="JAZIBG010000056">
    <property type="protein sequence ID" value="MEF7617220.1"/>
    <property type="molecule type" value="Genomic_DNA"/>
</dbReference>
<protein>
    <submittedName>
        <fullName evidence="1">Uncharacterized protein</fullName>
    </submittedName>
</protein>
<proteinExistence type="predicted"/>
<sequence length="112" mass="12093">MPMRLLCQGAVLAKPPLPQDLPTVRRYERAAAGELLRLNMKKFGGIAQLDHRGGGAGNRRRSAGWQSLPMAIGDHSRVGLSLVLADEASATACMFLPAALRYCERLGVVRPV</sequence>
<reference evidence="1 2" key="1">
    <citation type="submission" date="2024-02" db="EMBL/GenBank/DDBJ databases">
        <title>Genome sequence of Aquincola sp. MAHUQ-54.</title>
        <authorList>
            <person name="Huq M.A."/>
        </authorList>
    </citation>
    <scope>NUCLEOTIDE SEQUENCE [LARGE SCALE GENOMIC DNA]</scope>
    <source>
        <strain evidence="1 2">MAHUQ-54</strain>
    </source>
</reference>
<evidence type="ECO:0000313" key="2">
    <source>
        <dbReference type="Proteomes" id="UP001336250"/>
    </source>
</evidence>
<organism evidence="1 2">
    <name type="scientific">Aquincola agrisoli</name>
    <dbReference type="NCBI Taxonomy" id="3119538"/>
    <lineage>
        <taxon>Bacteria</taxon>
        <taxon>Pseudomonadati</taxon>
        <taxon>Pseudomonadota</taxon>
        <taxon>Betaproteobacteria</taxon>
        <taxon>Burkholderiales</taxon>
        <taxon>Sphaerotilaceae</taxon>
        <taxon>Aquincola</taxon>
    </lineage>
</organism>
<keyword evidence="2" id="KW-1185">Reference proteome</keyword>
<accession>A0AAW9QIY4</accession>